<evidence type="ECO:0000313" key="3">
    <source>
        <dbReference type="EMBL" id="AYV87080.1"/>
    </source>
</evidence>
<organism evidence="3">
    <name type="scientific">Sylvanvirus sp</name>
    <dbReference type="NCBI Taxonomy" id="2487774"/>
    <lineage>
        <taxon>Viruses</taxon>
    </lineage>
</organism>
<evidence type="ECO:0000256" key="1">
    <source>
        <dbReference type="SAM" id="MobiDB-lite"/>
    </source>
</evidence>
<keyword evidence="2" id="KW-0472">Membrane</keyword>
<proteinExistence type="predicted"/>
<name>A0A3G5AIR9_9VIRU</name>
<feature type="compositionally biased region" description="Low complexity" evidence="1">
    <location>
        <begin position="35"/>
        <end position="45"/>
    </location>
</feature>
<keyword evidence="2" id="KW-0812">Transmembrane</keyword>
<reference evidence="3" key="1">
    <citation type="submission" date="2018-10" db="EMBL/GenBank/DDBJ databases">
        <title>Hidden diversity of soil giant viruses.</title>
        <authorList>
            <person name="Schulz F."/>
            <person name="Alteio L."/>
            <person name="Goudeau D."/>
            <person name="Ryan E.M."/>
            <person name="Malmstrom R.R."/>
            <person name="Blanchard J."/>
            <person name="Woyke T."/>
        </authorList>
    </citation>
    <scope>NUCLEOTIDE SEQUENCE</scope>
    <source>
        <strain evidence="3">SYV1</strain>
    </source>
</reference>
<feature type="transmembrane region" description="Helical" evidence="2">
    <location>
        <begin position="55"/>
        <end position="78"/>
    </location>
</feature>
<keyword evidence="2" id="KW-1133">Transmembrane helix</keyword>
<feature type="transmembrane region" description="Helical" evidence="2">
    <location>
        <begin position="163"/>
        <end position="181"/>
    </location>
</feature>
<protein>
    <submittedName>
        <fullName evidence="3">Uncharacterized protein</fullName>
    </submittedName>
</protein>
<feature type="region of interest" description="Disordered" evidence="1">
    <location>
        <begin position="20"/>
        <end position="45"/>
    </location>
</feature>
<evidence type="ECO:0000256" key="2">
    <source>
        <dbReference type="SAM" id="Phobius"/>
    </source>
</evidence>
<sequence>MFSSVFFPVVKHVQIPVIESSGSSGSSQPLRVHSSDSSSVQHSISPPMSQVSRGLIYTGGFICVLSLSCLIPAISFCVNTKFHDSFLTKRIIKLSHERQNIKLHQDHDDTLDIPGDTKMEEHHRIRNSQSTDTCIHILEACDEHEKACTHDWISTGHWIRRSLNLGVISAIVFIPVLAISISSKRFASSRI</sequence>
<accession>A0A3G5AIR9</accession>
<gene>
    <name evidence="3" type="ORF">Sylvanvirus23_5</name>
</gene>
<dbReference type="EMBL" id="MK072529">
    <property type="protein sequence ID" value="AYV87080.1"/>
    <property type="molecule type" value="Genomic_DNA"/>
</dbReference>